<gene>
    <name evidence="3" type="ordered locus">Rcas_3675</name>
</gene>
<dbReference type="KEGG" id="rca:Rcas_3675"/>
<keyword evidence="1" id="KW-0812">Transmembrane</keyword>
<proteinExistence type="predicted"/>
<accession>A7NQ78</accession>
<dbReference type="EMBL" id="CP000804">
    <property type="protein sequence ID" value="ABU59724.1"/>
    <property type="molecule type" value="Genomic_DNA"/>
</dbReference>
<keyword evidence="4" id="KW-1185">Reference proteome</keyword>
<evidence type="ECO:0000313" key="4">
    <source>
        <dbReference type="Proteomes" id="UP000000263"/>
    </source>
</evidence>
<dbReference type="AlphaFoldDB" id="A7NQ78"/>
<evidence type="ECO:0000313" key="3">
    <source>
        <dbReference type="EMBL" id="ABU59724.1"/>
    </source>
</evidence>
<reference evidence="3 4" key="1">
    <citation type="submission" date="2007-08" db="EMBL/GenBank/DDBJ databases">
        <title>Complete sequence of Roseiflexus castenholzii DSM 13941.</title>
        <authorList>
            <consortium name="US DOE Joint Genome Institute"/>
            <person name="Copeland A."/>
            <person name="Lucas S."/>
            <person name="Lapidus A."/>
            <person name="Barry K."/>
            <person name="Glavina del Rio T."/>
            <person name="Dalin E."/>
            <person name="Tice H."/>
            <person name="Pitluck S."/>
            <person name="Thompson L.S."/>
            <person name="Brettin T."/>
            <person name="Bruce D."/>
            <person name="Detter J.C."/>
            <person name="Han C."/>
            <person name="Tapia R."/>
            <person name="Schmutz J."/>
            <person name="Larimer F."/>
            <person name="Land M."/>
            <person name="Hauser L."/>
            <person name="Kyrpides N."/>
            <person name="Mikhailova N."/>
            <person name="Bryant D.A."/>
            <person name="Hanada S."/>
            <person name="Tsukatani Y."/>
            <person name="Richardson P."/>
        </authorList>
    </citation>
    <scope>NUCLEOTIDE SEQUENCE [LARGE SCALE GENOMIC DNA]</scope>
    <source>
        <strain evidence="4">DSM 13941 / HLO8</strain>
    </source>
</reference>
<protein>
    <recommendedName>
        <fullName evidence="2">YdbS-like PH domain-containing protein</fullName>
    </recommendedName>
</protein>
<organism evidence="3 4">
    <name type="scientific">Roseiflexus castenholzii (strain DSM 13941 / HLO8)</name>
    <dbReference type="NCBI Taxonomy" id="383372"/>
    <lineage>
        <taxon>Bacteria</taxon>
        <taxon>Bacillati</taxon>
        <taxon>Chloroflexota</taxon>
        <taxon>Chloroflexia</taxon>
        <taxon>Chloroflexales</taxon>
        <taxon>Roseiflexineae</taxon>
        <taxon>Roseiflexaceae</taxon>
        <taxon>Roseiflexus</taxon>
    </lineage>
</organism>
<feature type="transmembrane region" description="Helical" evidence="1">
    <location>
        <begin position="47"/>
        <end position="72"/>
    </location>
</feature>
<dbReference type="InterPro" id="IPR005182">
    <property type="entry name" value="YdbS-like_PH"/>
</dbReference>
<keyword evidence="1" id="KW-1133">Transmembrane helix</keyword>
<dbReference type="STRING" id="383372.Rcas_3675"/>
<dbReference type="OrthoDB" id="159710at2"/>
<name>A7NQ78_ROSCS</name>
<dbReference type="RefSeq" id="WP_012122147.1">
    <property type="nucleotide sequence ID" value="NC_009767.1"/>
</dbReference>
<evidence type="ECO:0000259" key="2">
    <source>
        <dbReference type="Pfam" id="PF03703"/>
    </source>
</evidence>
<feature type="domain" description="YdbS-like PH" evidence="2">
    <location>
        <begin position="69"/>
        <end position="138"/>
    </location>
</feature>
<sequence>MTTSVHPAIHERLFRPHPYIVGVKIVVCLALGVGMMLAGIVHATGAALLFALAPLFLAARIAYCELAMTLVVRGDTLLLRQGWFFWREEQIPLHRVDVLITQSLLGRLFDYGRLTITRDDDVLIVRNVGEFRQLKEEIARLQRIPAFWRVP</sequence>
<keyword evidence="1" id="KW-0472">Membrane</keyword>
<dbReference type="HOGENOM" id="CLU_1730023_0_0_0"/>
<dbReference type="Proteomes" id="UP000000263">
    <property type="component" value="Chromosome"/>
</dbReference>
<dbReference type="Pfam" id="PF03703">
    <property type="entry name" value="bPH_2"/>
    <property type="match status" value="1"/>
</dbReference>
<evidence type="ECO:0000256" key="1">
    <source>
        <dbReference type="SAM" id="Phobius"/>
    </source>
</evidence>
<feature type="transmembrane region" description="Helical" evidence="1">
    <location>
        <begin position="21"/>
        <end position="41"/>
    </location>
</feature>